<dbReference type="RefSeq" id="WP_012203566.1">
    <property type="nucleotide sequence ID" value="NC_010002.1"/>
</dbReference>
<dbReference type="EMBL" id="CP000884">
    <property type="protein sequence ID" value="ABX34281.1"/>
    <property type="molecule type" value="Genomic_DNA"/>
</dbReference>
<dbReference type="HOGENOM" id="CLU_127674_1_0_4"/>
<dbReference type="Pfam" id="PF04883">
    <property type="entry name" value="HK97-gp10_like"/>
    <property type="match status" value="1"/>
</dbReference>
<protein>
    <submittedName>
        <fullName evidence="1">Phage protein, HK97 gp10 family</fullName>
    </submittedName>
</protein>
<accession>A9BYE2</accession>
<evidence type="ECO:0000313" key="2">
    <source>
        <dbReference type="Proteomes" id="UP000000784"/>
    </source>
</evidence>
<name>A9BYE2_DELAS</name>
<proteinExistence type="predicted"/>
<gene>
    <name evidence="1" type="ordered locus">Daci_1638</name>
</gene>
<dbReference type="KEGG" id="dac:Daci_1638"/>
<dbReference type="STRING" id="398578.Daci_1638"/>
<keyword evidence="2" id="KW-1185">Reference proteome</keyword>
<evidence type="ECO:0000313" key="1">
    <source>
        <dbReference type="EMBL" id="ABX34281.1"/>
    </source>
</evidence>
<dbReference type="NCBIfam" id="TIGR01725">
    <property type="entry name" value="phge_HK97_gp10"/>
    <property type="match status" value="1"/>
</dbReference>
<dbReference type="eggNOG" id="ENOG5033GVG">
    <property type="taxonomic scope" value="Bacteria"/>
</dbReference>
<sequence>MAETWKKVEGLSALAKRMEALGDDMTRKTSVSATGAGARVIRNLAKQKAPIAPADYEVEGQKVPRGNLPKQIVVKQVPKSKRRLTSEHVVAVRGKRKDGYANRVGQLQEFGTVKQDPNPFMRPAFDEGKGPALDVIVKTLKRRVAKAEKGGK</sequence>
<dbReference type="GeneID" id="24115053"/>
<organism evidence="1 2">
    <name type="scientific">Delftia acidovorans (strain DSM 14801 / SPH-1)</name>
    <dbReference type="NCBI Taxonomy" id="398578"/>
    <lineage>
        <taxon>Bacteria</taxon>
        <taxon>Pseudomonadati</taxon>
        <taxon>Pseudomonadota</taxon>
        <taxon>Betaproteobacteria</taxon>
        <taxon>Burkholderiales</taxon>
        <taxon>Comamonadaceae</taxon>
        <taxon>Delftia</taxon>
    </lineage>
</organism>
<dbReference type="Proteomes" id="UP000000784">
    <property type="component" value="Chromosome"/>
</dbReference>
<reference evidence="2" key="2">
    <citation type="submission" date="2007-11" db="EMBL/GenBank/DDBJ databases">
        <title>Complete sequence of Delftia acidovorans DSM 14801 / SPH-1.</title>
        <authorList>
            <person name="Copeland A."/>
            <person name="Lucas S."/>
            <person name="Lapidus A."/>
            <person name="Barry K."/>
            <person name="Glavina del Rio T."/>
            <person name="Dalin E."/>
            <person name="Tice H."/>
            <person name="Pitluck S."/>
            <person name="Lowry S."/>
            <person name="Clum A."/>
            <person name="Schmutz J."/>
            <person name="Larimer F."/>
            <person name="Land M."/>
            <person name="Hauser L."/>
            <person name="Kyrpides N."/>
            <person name="Kim E."/>
            <person name="Schleheck D."/>
            <person name="Richardson P."/>
        </authorList>
    </citation>
    <scope>NUCLEOTIDE SEQUENCE [LARGE SCALE GENOMIC DNA]</scope>
    <source>
        <strain evidence="2">DSM 14801 / SPH-1</strain>
    </source>
</reference>
<reference evidence="1 2" key="1">
    <citation type="journal article" date="2004" name="Appl. Environ. Microbiol.">
        <title>Mineralization of individual congeners of linear alkylbenzenesulfonate by defined pairs of heterotrophic bacteria.</title>
        <authorList>
            <person name="Schleheck D."/>
            <person name="Knepper T.P."/>
            <person name="Fischer K."/>
            <person name="Cook A.M."/>
        </authorList>
    </citation>
    <scope>NUCLEOTIDE SEQUENCE [LARGE SCALE GENOMIC DNA]</scope>
    <source>
        <strain evidence="2">DSM 14801 / SPH-1</strain>
    </source>
</reference>
<dbReference type="InterPro" id="IPR010064">
    <property type="entry name" value="HK97-gp10_tail"/>
</dbReference>
<dbReference type="AlphaFoldDB" id="A9BYE2"/>